<dbReference type="Pfam" id="PF00622">
    <property type="entry name" value="SPRY"/>
    <property type="match status" value="1"/>
</dbReference>
<dbReference type="SUPFAM" id="SSF49899">
    <property type="entry name" value="Concanavalin A-like lectins/glucanases"/>
    <property type="match status" value="1"/>
</dbReference>
<dbReference type="InterPro" id="IPR035754">
    <property type="entry name" value="SPRY_SPSB3"/>
</dbReference>
<feature type="domain" description="SOCS box" evidence="8">
    <location>
        <begin position="263"/>
        <end position="306"/>
    </location>
</feature>
<dbReference type="EMBL" id="LR899578">
    <property type="protein sequence ID" value="CAD7240768.1"/>
    <property type="molecule type" value="Genomic_DNA"/>
</dbReference>
<evidence type="ECO:0000256" key="2">
    <source>
        <dbReference type="ARBA" id="ARBA00010910"/>
    </source>
</evidence>
<dbReference type="OrthoDB" id="5951542at2759"/>
<evidence type="ECO:0000256" key="4">
    <source>
        <dbReference type="ARBA" id="ARBA00022786"/>
    </source>
</evidence>
<organism evidence="9">
    <name type="scientific">Darwinula stevensoni</name>
    <dbReference type="NCBI Taxonomy" id="69355"/>
    <lineage>
        <taxon>Eukaryota</taxon>
        <taxon>Metazoa</taxon>
        <taxon>Ecdysozoa</taxon>
        <taxon>Arthropoda</taxon>
        <taxon>Crustacea</taxon>
        <taxon>Oligostraca</taxon>
        <taxon>Ostracoda</taxon>
        <taxon>Podocopa</taxon>
        <taxon>Podocopida</taxon>
        <taxon>Darwinulocopina</taxon>
        <taxon>Darwinuloidea</taxon>
        <taxon>Darwinulidae</taxon>
        <taxon>Darwinula</taxon>
    </lineage>
</organism>
<keyword evidence="10" id="KW-1185">Reference proteome</keyword>
<dbReference type="InterPro" id="IPR003877">
    <property type="entry name" value="SPRY_dom"/>
</dbReference>
<keyword evidence="5" id="KW-0539">Nucleus</keyword>
<dbReference type="PROSITE" id="PS50188">
    <property type="entry name" value="B302_SPRY"/>
    <property type="match status" value="1"/>
</dbReference>
<evidence type="ECO:0000259" key="8">
    <source>
        <dbReference type="PROSITE" id="PS50225"/>
    </source>
</evidence>
<name>A0A7R8X6V0_9CRUS</name>
<dbReference type="Proteomes" id="UP000677054">
    <property type="component" value="Unassembled WGS sequence"/>
</dbReference>
<evidence type="ECO:0000256" key="1">
    <source>
        <dbReference type="ARBA" id="ARBA00004123"/>
    </source>
</evidence>
<feature type="domain" description="B30.2/SPRY" evidence="7">
    <location>
        <begin position="81"/>
        <end position="271"/>
    </location>
</feature>
<evidence type="ECO:0000256" key="6">
    <source>
        <dbReference type="SAM" id="MobiDB-lite"/>
    </source>
</evidence>
<accession>A0A7R8X6V0</accession>
<dbReference type="SMART" id="SM00449">
    <property type="entry name" value="SPRY"/>
    <property type="match status" value="1"/>
</dbReference>
<gene>
    <name evidence="9" type="ORF">DSTB1V02_LOCUS775</name>
</gene>
<keyword evidence="4" id="KW-0833">Ubl conjugation pathway</keyword>
<proteinExistence type="inferred from homology"/>
<evidence type="ECO:0000256" key="5">
    <source>
        <dbReference type="ARBA" id="ARBA00023242"/>
    </source>
</evidence>
<dbReference type="AlphaFoldDB" id="A0A7R8X6V0"/>
<evidence type="ECO:0000313" key="9">
    <source>
        <dbReference type="EMBL" id="CAD7240768.1"/>
    </source>
</evidence>
<evidence type="ECO:0000259" key="7">
    <source>
        <dbReference type="PROSITE" id="PS50188"/>
    </source>
</evidence>
<sequence length="368" mass="42522">MWKIRKGKMNPQEENPREFLGAHHHMAMLYHPLSLEMPMWPAYRYPVREIAREAASRFRTTFDERRQILRNQHVESPFCDCLEKKAYASCHCGEEDTEFDWHWDNDSVLGSVVLTDTLRDIKFHPVYSSGTAAIKGCYQFQDVFHHYWEVKMTTPVYGTSMMVGVGSKDLDVSQRLVRYCSLLGQDEHSWGLSHLGEIHHKGKVKKYCQPFGQGCIVGLYLDLWKGTLSYFLNRKPLGVAFHGLKHQKLYPMVSSTAARSGMRLVSARSFPMTLQLLCLEQLRHCLPKELSILDAFPWPPGFARFLCNNFWWIVTDREPLRNSTIPVPLVFLGDEEESRKRRGDKTSDLGDACSSSDEERQKRLKTAA</sequence>
<dbReference type="PANTHER" id="PTHR12245">
    <property type="entry name" value="SPRY DOMAIN CONTAINING SOCS BOX PROTEIN"/>
    <property type="match status" value="1"/>
</dbReference>
<dbReference type="GO" id="GO:0005634">
    <property type="term" value="C:nucleus"/>
    <property type="evidence" value="ECO:0007669"/>
    <property type="project" value="UniProtKB-SubCell"/>
</dbReference>
<protein>
    <recommendedName>
        <fullName evidence="3">SPRY domain-containing SOCS box protein 3</fullName>
    </recommendedName>
</protein>
<dbReference type="GO" id="GO:0043161">
    <property type="term" value="P:proteasome-mediated ubiquitin-dependent protein catabolic process"/>
    <property type="evidence" value="ECO:0007669"/>
    <property type="project" value="TreeGrafter"/>
</dbReference>
<dbReference type="Gene3D" id="2.60.120.920">
    <property type="match status" value="1"/>
</dbReference>
<comment type="subcellular location">
    <subcellularLocation>
        <location evidence="1">Nucleus</location>
    </subcellularLocation>
</comment>
<dbReference type="PANTHER" id="PTHR12245:SF5">
    <property type="entry name" value="SPRY DOMAIN-CONTAINING SOCS BOX PROTEIN 3"/>
    <property type="match status" value="1"/>
</dbReference>
<dbReference type="InterPro" id="IPR043136">
    <property type="entry name" value="B30.2/SPRY_sf"/>
</dbReference>
<evidence type="ECO:0000313" key="10">
    <source>
        <dbReference type="Proteomes" id="UP000677054"/>
    </source>
</evidence>
<dbReference type="InterPro" id="IPR013320">
    <property type="entry name" value="ConA-like_dom_sf"/>
</dbReference>
<dbReference type="CDD" id="cd12876">
    <property type="entry name" value="SPRY_SOCS3"/>
    <property type="match status" value="1"/>
</dbReference>
<dbReference type="InterPro" id="IPR001496">
    <property type="entry name" value="SOCS_box"/>
</dbReference>
<dbReference type="GO" id="GO:0019005">
    <property type="term" value="C:SCF ubiquitin ligase complex"/>
    <property type="evidence" value="ECO:0007669"/>
    <property type="project" value="TreeGrafter"/>
</dbReference>
<evidence type="ECO:0000256" key="3">
    <source>
        <dbReference type="ARBA" id="ARBA00014684"/>
    </source>
</evidence>
<feature type="region of interest" description="Disordered" evidence="6">
    <location>
        <begin position="336"/>
        <end position="368"/>
    </location>
</feature>
<comment type="similarity">
    <text evidence="2">Belongs to the SPSB family.</text>
</comment>
<dbReference type="InterPro" id="IPR001870">
    <property type="entry name" value="B30.2/SPRY"/>
</dbReference>
<dbReference type="EMBL" id="CAJPEV010000061">
    <property type="protein sequence ID" value="CAG0879832.1"/>
    <property type="molecule type" value="Genomic_DNA"/>
</dbReference>
<dbReference type="InterPro" id="IPR050672">
    <property type="entry name" value="FBXO45-Fsn/SPSB_families"/>
</dbReference>
<reference evidence="9" key="1">
    <citation type="submission" date="2020-11" db="EMBL/GenBank/DDBJ databases">
        <authorList>
            <person name="Tran Van P."/>
        </authorList>
    </citation>
    <scope>NUCLEOTIDE SEQUENCE</scope>
</reference>
<dbReference type="PROSITE" id="PS50225">
    <property type="entry name" value="SOCS"/>
    <property type="match status" value="1"/>
</dbReference>